<keyword evidence="6" id="KW-0862">Zinc</keyword>
<dbReference type="SUPFAM" id="SSF57667">
    <property type="entry name" value="beta-beta-alpha zinc fingers"/>
    <property type="match status" value="2"/>
</dbReference>
<feature type="region of interest" description="Disordered" evidence="11">
    <location>
        <begin position="152"/>
        <end position="186"/>
    </location>
</feature>
<dbReference type="GO" id="GO:0000981">
    <property type="term" value="F:DNA-binding transcription factor activity, RNA polymerase II-specific"/>
    <property type="evidence" value="ECO:0007669"/>
    <property type="project" value="TreeGrafter"/>
</dbReference>
<dbReference type="GO" id="GO:0005634">
    <property type="term" value="C:nucleus"/>
    <property type="evidence" value="ECO:0007669"/>
    <property type="project" value="UniProtKB-SubCell"/>
</dbReference>
<keyword evidence="3" id="KW-0479">Metal-binding</keyword>
<dbReference type="AlphaFoldDB" id="A0A8D2IUX7"/>
<keyword evidence="9" id="KW-0539">Nucleus</keyword>
<comment type="similarity">
    <text evidence="2">Belongs to the krueppel C2H2-type zinc-finger protein family.</text>
</comment>
<comment type="subcellular location">
    <subcellularLocation>
        <location evidence="1">Nucleus</location>
    </subcellularLocation>
</comment>
<evidence type="ECO:0000256" key="6">
    <source>
        <dbReference type="ARBA" id="ARBA00022833"/>
    </source>
</evidence>
<evidence type="ECO:0000259" key="12">
    <source>
        <dbReference type="PROSITE" id="PS50157"/>
    </source>
</evidence>
<evidence type="ECO:0000256" key="2">
    <source>
        <dbReference type="ARBA" id="ARBA00006991"/>
    </source>
</evidence>
<evidence type="ECO:0000256" key="4">
    <source>
        <dbReference type="ARBA" id="ARBA00022737"/>
    </source>
</evidence>
<dbReference type="SMART" id="SM00355">
    <property type="entry name" value="ZnF_C2H2"/>
    <property type="match status" value="3"/>
</dbReference>
<name>A0A8D2IUX7_VARKO</name>
<evidence type="ECO:0000256" key="5">
    <source>
        <dbReference type="ARBA" id="ARBA00022771"/>
    </source>
</evidence>
<sequence>MRKAQRLPATPTPRGPSGLPHRSWAGRKPVAPCRVLGAPRVHTGERPFGCRSCTKSFSQRSDLMRHERTHTGKPFKCNVCGKRYGDSSYLTVHQRAHTGARPYRCARCGKSFGRSSTLIRHQRVHGDPAPAPGDKPRPRGIWTAFARLPSAGDGDAGQILAPQGTPASPGPPRTPSMLPLPPPARIDPRSMRIVGWQWGVE</sequence>
<feature type="region of interest" description="Disordered" evidence="11">
    <location>
        <begin position="1"/>
        <end position="26"/>
    </location>
</feature>
<dbReference type="PROSITE" id="PS00028">
    <property type="entry name" value="ZINC_FINGER_C2H2_1"/>
    <property type="match status" value="3"/>
</dbReference>
<dbReference type="FunFam" id="3.30.160.60:FF:000933">
    <property type="entry name" value="zinc finger protein 771"/>
    <property type="match status" value="1"/>
</dbReference>
<keyword evidence="14" id="KW-1185">Reference proteome</keyword>
<evidence type="ECO:0000256" key="3">
    <source>
        <dbReference type="ARBA" id="ARBA00022723"/>
    </source>
</evidence>
<reference evidence="13" key="1">
    <citation type="submission" date="2025-08" db="UniProtKB">
        <authorList>
            <consortium name="Ensembl"/>
        </authorList>
    </citation>
    <scope>IDENTIFICATION</scope>
</reference>
<reference evidence="13" key="2">
    <citation type="submission" date="2025-09" db="UniProtKB">
        <authorList>
            <consortium name="Ensembl"/>
        </authorList>
    </citation>
    <scope>IDENTIFICATION</scope>
</reference>
<evidence type="ECO:0000256" key="11">
    <source>
        <dbReference type="SAM" id="MobiDB-lite"/>
    </source>
</evidence>
<dbReference type="GO" id="GO:0000978">
    <property type="term" value="F:RNA polymerase II cis-regulatory region sequence-specific DNA binding"/>
    <property type="evidence" value="ECO:0007669"/>
    <property type="project" value="TreeGrafter"/>
</dbReference>
<evidence type="ECO:0000313" key="14">
    <source>
        <dbReference type="Proteomes" id="UP000694545"/>
    </source>
</evidence>
<keyword evidence="5 10" id="KW-0863">Zinc-finger</keyword>
<feature type="domain" description="C2H2-type" evidence="12">
    <location>
        <begin position="103"/>
        <end position="130"/>
    </location>
</feature>
<keyword evidence="8" id="KW-0804">Transcription</keyword>
<evidence type="ECO:0000256" key="9">
    <source>
        <dbReference type="ARBA" id="ARBA00023242"/>
    </source>
</evidence>
<dbReference type="PANTHER" id="PTHR23226:SF74">
    <property type="entry name" value="ZINC FINGER PROTEIN 500"/>
    <property type="match status" value="1"/>
</dbReference>
<dbReference type="Pfam" id="PF00096">
    <property type="entry name" value="zf-C2H2"/>
    <property type="match status" value="3"/>
</dbReference>
<dbReference type="InterPro" id="IPR013087">
    <property type="entry name" value="Znf_C2H2_type"/>
</dbReference>
<keyword evidence="7" id="KW-0805">Transcription regulation</keyword>
<dbReference type="InterPro" id="IPR036236">
    <property type="entry name" value="Znf_C2H2_sf"/>
</dbReference>
<evidence type="ECO:0000256" key="10">
    <source>
        <dbReference type="PROSITE-ProRule" id="PRU00042"/>
    </source>
</evidence>
<evidence type="ECO:0000256" key="7">
    <source>
        <dbReference type="ARBA" id="ARBA00023015"/>
    </source>
</evidence>
<dbReference type="OMA" id="HRSWAGR"/>
<evidence type="ECO:0000256" key="8">
    <source>
        <dbReference type="ARBA" id="ARBA00023163"/>
    </source>
</evidence>
<organism evidence="13 14">
    <name type="scientific">Varanus komodoensis</name>
    <name type="common">Komodo dragon</name>
    <dbReference type="NCBI Taxonomy" id="61221"/>
    <lineage>
        <taxon>Eukaryota</taxon>
        <taxon>Metazoa</taxon>
        <taxon>Chordata</taxon>
        <taxon>Craniata</taxon>
        <taxon>Vertebrata</taxon>
        <taxon>Euteleostomi</taxon>
        <taxon>Lepidosauria</taxon>
        <taxon>Squamata</taxon>
        <taxon>Bifurcata</taxon>
        <taxon>Unidentata</taxon>
        <taxon>Episquamata</taxon>
        <taxon>Toxicofera</taxon>
        <taxon>Anguimorpha</taxon>
        <taxon>Paleoanguimorpha</taxon>
        <taxon>Varanoidea</taxon>
        <taxon>Varanidae</taxon>
        <taxon>Varanus</taxon>
    </lineage>
</organism>
<dbReference type="GO" id="GO:0008270">
    <property type="term" value="F:zinc ion binding"/>
    <property type="evidence" value="ECO:0007669"/>
    <property type="project" value="UniProtKB-KW"/>
</dbReference>
<dbReference type="FunFam" id="3.30.160.60:FF:000135">
    <property type="entry name" value="Zinc finger protein 358"/>
    <property type="match status" value="1"/>
</dbReference>
<dbReference type="FunFam" id="3.30.160.60:FF:001270">
    <property type="entry name" value="zinc finger protein 583 isoform X1"/>
    <property type="match status" value="1"/>
</dbReference>
<dbReference type="Proteomes" id="UP000694545">
    <property type="component" value="Unplaced"/>
</dbReference>
<feature type="compositionally biased region" description="Pro residues" evidence="11">
    <location>
        <begin position="168"/>
        <end position="185"/>
    </location>
</feature>
<feature type="domain" description="C2H2-type" evidence="12">
    <location>
        <begin position="75"/>
        <end position="102"/>
    </location>
</feature>
<accession>A0A8D2IUX7</accession>
<dbReference type="PANTHER" id="PTHR23226">
    <property type="entry name" value="ZINC FINGER AND SCAN DOMAIN-CONTAINING"/>
    <property type="match status" value="1"/>
</dbReference>
<evidence type="ECO:0000313" key="13">
    <source>
        <dbReference type="Ensembl" id="ENSVKKP00000000425.1"/>
    </source>
</evidence>
<keyword evidence="4" id="KW-0677">Repeat</keyword>
<dbReference type="PROSITE" id="PS50157">
    <property type="entry name" value="ZINC_FINGER_C2H2_2"/>
    <property type="match status" value="3"/>
</dbReference>
<dbReference type="Gene3D" id="3.30.160.60">
    <property type="entry name" value="Classic Zinc Finger"/>
    <property type="match status" value="3"/>
</dbReference>
<protein>
    <recommendedName>
        <fullName evidence="12">C2H2-type domain-containing protein</fullName>
    </recommendedName>
</protein>
<evidence type="ECO:0000256" key="1">
    <source>
        <dbReference type="ARBA" id="ARBA00004123"/>
    </source>
</evidence>
<dbReference type="Ensembl" id="ENSVKKT00000000443.1">
    <property type="protein sequence ID" value="ENSVKKP00000000425.1"/>
    <property type="gene ID" value="ENSVKKG00000000380.1"/>
</dbReference>
<feature type="domain" description="C2H2-type" evidence="12">
    <location>
        <begin position="48"/>
        <end position="75"/>
    </location>
</feature>
<proteinExistence type="inferred from homology"/>